<evidence type="ECO:0000313" key="2">
    <source>
        <dbReference type="EMBL" id="NII41807.1"/>
    </source>
</evidence>
<dbReference type="InterPro" id="IPR002934">
    <property type="entry name" value="Polymerase_NTP_transf_dom"/>
</dbReference>
<gene>
    <name evidence="2" type="ORF">E9228_002465</name>
</gene>
<proteinExistence type="predicted"/>
<name>A0ABX0T8H2_9MICO</name>
<dbReference type="PANTHER" id="PTHR33933:SF1">
    <property type="entry name" value="PROTEIN ADENYLYLTRANSFERASE MNTA-RELATED"/>
    <property type="match status" value="1"/>
</dbReference>
<dbReference type="Pfam" id="PF01909">
    <property type="entry name" value="NTP_transf_2"/>
    <property type="match status" value="1"/>
</dbReference>
<sequence>MQLQNPFTALSPTVDADVLAELASVPPGRPHPLPAIVERTKRSRTGVLTVLERLVQQGVVLFDDIGGVKTYQLNREHLLAEQIVAISESRARFLARLRDDCELIPVRYAALFGSAARGTMRPDSDIDLFFAVDAAERERAEDRIFDLTGAVHRWTGNEVNPVVYDATAISSDDPLIAAIDAEGIPLTNDRRWLRNQLREAADDPTQARTDDTRR</sequence>
<dbReference type="PANTHER" id="PTHR33933">
    <property type="entry name" value="NUCLEOTIDYLTRANSFERASE"/>
    <property type="match status" value="1"/>
</dbReference>
<dbReference type="SUPFAM" id="SSF81301">
    <property type="entry name" value="Nucleotidyltransferase"/>
    <property type="match status" value="1"/>
</dbReference>
<dbReference type="Proteomes" id="UP001318300">
    <property type="component" value="Unassembled WGS sequence"/>
</dbReference>
<reference evidence="2 3" key="1">
    <citation type="submission" date="2020-03" db="EMBL/GenBank/DDBJ databases">
        <title>Above-ground endophytic microbial communities from plants in different locations in the United States.</title>
        <authorList>
            <person name="Frank C."/>
        </authorList>
    </citation>
    <scope>NUCLEOTIDE SEQUENCE [LARGE SCALE GENOMIC DNA]</scope>
    <source>
        <strain evidence="2 3">WW7</strain>
    </source>
</reference>
<evidence type="ECO:0000313" key="3">
    <source>
        <dbReference type="Proteomes" id="UP001318300"/>
    </source>
</evidence>
<comment type="caution">
    <text evidence="2">The sequence shown here is derived from an EMBL/GenBank/DDBJ whole genome shotgun (WGS) entry which is preliminary data.</text>
</comment>
<dbReference type="RefSeq" id="WP_166780855.1">
    <property type="nucleotide sequence ID" value="NZ_JAAOYO010000004.1"/>
</dbReference>
<evidence type="ECO:0000259" key="1">
    <source>
        <dbReference type="Pfam" id="PF01909"/>
    </source>
</evidence>
<dbReference type="Gene3D" id="3.30.460.10">
    <property type="entry name" value="Beta Polymerase, domain 2"/>
    <property type="match status" value="1"/>
</dbReference>
<dbReference type="InterPro" id="IPR043519">
    <property type="entry name" value="NT_sf"/>
</dbReference>
<feature type="domain" description="Polymerase nucleotidyl transferase" evidence="1">
    <location>
        <begin position="102"/>
        <end position="139"/>
    </location>
</feature>
<dbReference type="InterPro" id="IPR052548">
    <property type="entry name" value="Type_VII_TA_antitoxin"/>
</dbReference>
<dbReference type="CDD" id="cd05403">
    <property type="entry name" value="NT_KNTase_like"/>
    <property type="match status" value="1"/>
</dbReference>
<protein>
    <submittedName>
        <fullName evidence="2">Nucleotidyltransferase</fullName>
    </submittedName>
</protein>
<dbReference type="EMBL" id="JAAOYO010000004">
    <property type="protein sequence ID" value="NII41807.1"/>
    <property type="molecule type" value="Genomic_DNA"/>
</dbReference>
<keyword evidence="3" id="KW-1185">Reference proteome</keyword>
<organism evidence="2 3">
    <name type="scientific">Curtobacterium salicis</name>
    <dbReference type="NCBI Taxonomy" id="1779862"/>
    <lineage>
        <taxon>Bacteria</taxon>
        <taxon>Bacillati</taxon>
        <taxon>Actinomycetota</taxon>
        <taxon>Actinomycetes</taxon>
        <taxon>Micrococcales</taxon>
        <taxon>Microbacteriaceae</taxon>
        <taxon>Curtobacterium</taxon>
    </lineage>
</organism>
<accession>A0ABX0T8H2</accession>